<gene>
    <name evidence="2" type="ORF">DM48_2787</name>
</gene>
<comment type="caution">
    <text evidence="2">The sequence shown here is derived from an EMBL/GenBank/DDBJ whole genome shotgun (WGS) entry which is preliminary data.</text>
</comment>
<evidence type="ECO:0000256" key="1">
    <source>
        <dbReference type="SAM" id="MobiDB-lite"/>
    </source>
</evidence>
<sequence>MDESSNKSRLNANNSHLRLVGRHAAGRQNMVGKAVCRAAACAAEAGACGGAAGHLILFDKCPERRMRPDYLSPLRKSCVGASHRFRCARQSAPSTRLRTRLPALSSCRDQSPRAPIGNAAKPAHDRFRLRCTAPAHVGLLDARQRMRRGVPASSRRIAGARVGRVGTGMVRYVIKRCHIHGRIRLTEGTGLAISGPRRSGTRCRTQEDGENPE</sequence>
<protein>
    <submittedName>
        <fullName evidence="2">Uncharacterized protein</fullName>
    </submittedName>
</protein>
<dbReference type="AlphaFoldDB" id="A0AAW3F2E9"/>
<dbReference type="KEGG" id="bgo:BM43_4979"/>
<evidence type="ECO:0000313" key="2">
    <source>
        <dbReference type="EMBL" id="KGC14666.1"/>
    </source>
</evidence>
<organism evidence="2 3">
    <name type="scientific">Burkholderia gladioli</name>
    <name type="common">Pseudomonas marginata</name>
    <name type="synonym">Phytomonas marginata</name>
    <dbReference type="NCBI Taxonomy" id="28095"/>
    <lineage>
        <taxon>Bacteria</taxon>
        <taxon>Pseudomonadati</taxon>
        <taxon>Pseudomonadota</taxon>
        <taxon>Betaproteobacteria</taxon>
        <taxon>Burkholderiales</taxon>
        <taxon>Burkholderiaceae</taxon>
        <taxon>Burkholderia</taxon>
    </lineage>
</organism>
<dbReference type="EMBL" id="JPGG01000016">
    <property type="protein sequence ID" value="KGC14666.1"/>
    <property type="molecule type" value="Genomic_DNA"/>
</dbReference>
<proteinExistence type="predicted"/>
<name>A0AAW3F2E9_BURGA</name>
<evidence type="ECO:0000313" key="3">
    <source>
        <dbReference type="Proteomes" id="UP000029590"/>
    </source>
</evidence>
<accession>A0AAW3F2E9</accession>
<reference evidence="2 3" key="1">
    <citation type="submission" date="2014-04" db="EMBL/GenBank/DDBJ databases">
        <authorList>
            <person name="Bishop-Lilly K.A."/>
            <person name="Broomall S.M."/>
            <person name="Chain P.S."/>
            <person name="Chertkov O."/>
            <person name="Coyne S.R."/>
            <person name="Daligault H.E."/>
            <person name="Davenport K.W."/>
            <person name="Erkkila T."/>
            <person name="Frey K.G."/>
            <person name="Gibbons H.S."/>
            <person name="Gu W."/>
            <person name="Jaissle J."/>
            <person name="Johnson S.L."/>
            <person name="Koroleva G.I."/>
            <person name="Ladner J.T."/>
            <person name="Lo C.-C."/>
            <person name="Minogue T.D."/>
            <person name="Munk C."/>
            <person name="Palacios G.F."/>
            <person name="Redden C.L."/>
            <person name="Rosenzweig C.N."/>
            <person name="Scholz M.B."/>
            <person name="Teshima H."/>
            <person name="Xu Y."/>
        </authorList>
    </citation>
    <scope>NUCLEOTIDE SEQUENCE [LARGE SCALE GENOMIC DNA]</scope>
    <source>
        <strain evidence="3">gladioli</strain>
    </source>
</reference>
<feature type="region of interest" description="Disordered" evidence="1">
    <location>
        <begin position="194"/>
        <end position="213"/>
    </location>
</feature>
<dbReference type="Proteomes" id="UP000029590">
    <property type="component" value="Unassembled WGS sequence"/>
</dbReference>